<keyword evidence="8" id="KW-1015">Disulfide bond</keyword>
<keyword evidence="4" id="KW-0574">Periplasm</keyword>
<name>A0AAJ0U402_9GAMM</name>
<keyword evidence="1" id="KW-0645">Protease</keyword>
<gene>
    <name evidence="10" type="ORF">CKO40_09990</name>
</gene>
<organism evidence="10 11">
    <name type="scientific">Halochromatium glycolicum</name>
    <dbReference type="NCBI Taxonomy" id="85075"/>
    <lineage>
        <taxon>Bacteria</taxon>
        <taxon>Pseudomonadati</taxon>
        <taxon>Pseudomonadota</taxon>
        <taxon>Gammaproteobacteria</taxon>
        <taxon>Chromatiales</taxon>
        <taxon>Chromatiaceae</taxon>
        <taxon>Halochromatium</taxon>
    </lineage>
</organism>
<evidence type="ECO:0000256" key="9">
    <source>
        <dbReference type="SAM" id="MobiDB-lite"/>
    </source>
</evidence>
<evidence type="ECO:0000256" key="6">
    <source>
        <dbReference type="ARBA" id="ARBA00022833"/>
    </source>
</evidence>
<keyword evidence="7" id="KW-0482">Metalloprotease</keyword>
<keyword evidence="5" id="KW-0378">Hydrolase</keyword>
<dbReference type="Pfam" id="PF03411">
    <property type="entry name" value="Peptidase_M74"/>
    <property type="match status" value="1"/>
</dbReference>
<dbReference type="GO" id="GO:0030288">
    <property type="term" value="C:outer membrane-bounded periplasmic space"/>
    <property type="evidence" value="ECO:0007669"/>
    <property type="project" value="InterPro"/>
</dbReference>
<dbReference type="GO" id="GO:0046872">
    <property type="term" value="F:metal ion binding"/>
    <property type="evidence" value="ECO:0007669"/>
    <property type="project" value="UniProtKB-KW"/>
</dbReference>
<evidence type="ECO:0000256" key="4">
    <source>
        <dbReference type="ARBA" id="ARBA00022764"/>
    </source>
</evidence>
<keyword evidence="2" id="KW-0479">Metal-binding</keyword>
<evidence type="ECO:0000256" key="5">
    <source>
        <dbReference type="ARBA" id="ARBA00022801"/>
    </source>
</evidence>
<evidence type="ECO:0000256" key="3">
    <source>
        <dbReference type="ARBA" id="ARBA00022729"/>
    </source>
</evidence>
<dbReference type="Gene3D" id="3.30.1380.10">
    <property type="match status" value="1"/>
</dbReference>
<evidence type="ECO:0000256" key="1">
    <source>
        <dbReference type="ARBA" id="ARBA00022670"/>
    </source>
</evidence>
<feature type="region of interest" description="Disordered" evidence="9">
    <location>
        <begin position="243"/>
        <end position="269"/>
    </location>
</feature>
<feature type="disulfide bond" evidence="8">
    <location>
        <begin position="212"/>
        <end position="219"/>
    </location>
</feature>
<reference evidence="10" key="1">
    <citation type="submission" date="2017-08" db="EMBL/GenBank/DDBJ databases">
        <authorList>
            <person name="Imhoff J.F."/>
            <person name="Rahn T."/>
            <person name="Kuenzel S."/>
            <person name="Neulinger S.C."/>
        </authorList>
    </citation>
    <scope>NUCLEOTIDE SEQUENCE</scope>
    <source>
        <strain evidence="10">DSM 11080</strain>
    </source>
</reference>
<comment type="caution">
    <text evidence="10">The sequence shown here is derived from an EMBL/GenBank/DDBJ whole genome shotgun (WGS) entry which is preliminary data.</text>
</comment>
<dbReference type="GO" id="GO:0008237">
    <property type="term" value="F:metallopeptidase activity"/>
    <property type="evidence" value="ECO:0007669"/>
    <property type="project" value="UniProtKB-KW"/>
</dbReference>
<dbReference type="SUPFAM" id="SSF55166">
    <property type="entry name" value="Hedgehog/DD-peptidase"/>
    <property type="match status" value="1"/>
</dbReference>
<sequence length="269" mass="29347">MALVAAAVSAPSSAAETPWSRIDTVAAGRPEAIGGPSNGCLRGASELPPAGEGFVSIRRHRNRFYGHPHTLEFIQEVARAISQRTGDLIMIGDLAQPRGGRMASSHVSHQNGLDVDIWLTLAESARQAWNETPEARDPPTMVAASQAEIGPHWGPEQRFLIKTAAEHPKVDRILVNPVIKRSLCRSEGEAAWLRRLRPWWGHDAHMHVRLKCPSDSTECQQQAPVPPGSGCGSQLDWWFSEEARSPSGSYSSRPKPQPPATCRQILNAS</sequence>
<accession>A0AAJ0U402</accession>
<evidence type="ECO:0000256" key="8">
    <source>
        <dbReference type="PIRSR" id="PIRSR018455-2"/>
    </source>
</evidence>
<dbReference type="GO" id="GO:0006508">
    <property type="term" value="P:proteolysis"/>
    <property type="evidence" value="ECO:0007669"/>
    <property type="project" value="UniProtKB-KW"/>
</dbReference>
<keyword evidence="6" id="KW-0862">Zinc</keyword>
<feature type="disulfide bond" evidence="8">
    <location>
        <begin position="40"/>
        <end position="262"/>
    </location>
</feature>
<reference evidence="10" key="2">
    <citation type="journal article" date="2020" name="Microorganisms">
        <title>Osmotic Adaptation and Compatible Solute Biosynthesis of Phototrophic Bacteria as Revealed from Genome Analyses.</title>
        <authorList>
            <person name="Imhoff J.F."/>
            <person name="Rahn T."/>
            <person name="Kunzel S."/>
            <person name="Keller A."/>
            <person name="Neulinger S.C."/>
        </authorList>
    </citation>
    <scope>NUCLEOTIDE SEQUENCE</scope>
    <source>
        <strain evidence="10">DSM 11080</strain>
    </source>
</reference>
<dbReference type="InterPro" id="IPR005073">
    <property type="entry name" value="Peptidase_M74"/>
</dbReference>
<evidence type="ECO:0000313" key="11">
    <source>
        <dbReference type="Proteomes" id="UP001296776"/>
    </source>
</evidence>
<evidence type="ECO:0000313" key="10">
    <source>
        <dbReference type="EMBL" id="MBK1704861.1"/>
    </source>
</evidence>
<feature type="disulfide bond" evidence="8">
    <location>
        <begin position="184"/>
        <end position="231"/>
    </location>
</feature>
<dbReference type="PIRSF" id="PIRSF018455">
    <property type="entry name" value="MepA"/>
    <property type="match status" value="1"/>
</dbReference>
<dbReference type="InterPro" id="IPR009045">
    <property type="entry name" value="Zn_M74/Hedgehog-like"/>
</dbReference>
<dbReference type="EMBL" id="NRSJ01000015">
    <property type="protein sequence ID" value="MBK1704861.1"/>
    <property type="molecule type" value="Genomic_DNA"/>
</dbReference>
<keyword evidence="3" id="KW-0732">Signal</keyword>
<dbReference type="GO" id="GO:0004252">
    <property type="term" value="F:serine-type endopeptidase activity"/>
    <property type="evidence" value="ECO:0007669"/>
    <property type="project" value="InterPro"/>
</dbReference>
<evidence type="ECO:0000256" key="2">
    <source>
        <dbReference type="ARBA" id="ARBA00022723"/>
    </source>
</evidence>
<evidence type="ECO:0000256" key="7">
    <source>
        <dbReference type="ARBA" id="ARBA00023049"/>
    </source>
</evidence>
<keyword evidence="11" id="KW-1185">Reference proteome</keyword>
<dbReference type="NCBIfam" id="NF006947">
    <property type="entry name" value="PRK09429.1"/>
    <property type="match status" value="1"/>
</dbReference>
<dbReference type="Proteomes" id="UP001296776">
    <property type="component" value="Unassembled WGS sequence"/>
</dbReference>
<protein>
    <submittedName>
        <fullName evidence="10">Penicillin-insensitive murein endopeptidase</fullName>
    </submittedName>
</protein>
<proteinExistence type="predicted"/>
<dbReference type="AlphaFoldDB" id="A0AAJ0U402"/>